<dbReference type="InterPro" id="IPR016040">
    <property type="entry name" value="NAD(P)-bd_dom"/>
</dbReference>
<dbReference type="InterPro" id="IPR036291">
    <property type="entry name" value="NAD(P)-bd_dom_sf"/>
</dbReference>
<dbReference type="GO" id="GO:0042602">
    <property type="term" value="F:riboflavin reductase (NADPH) activity"/>
    <property type="evidence" value="ECO:0007669"/>
    <property type="project" value="TreeGrafter"/>
</dbReference>
<name>A0A3P2RC98_WEIVI</name>
<reference evidence="2 3" key="1">
    <citation type="submission" date="2018-10" db="EMBL/GenBank/DDBJ databases">
        <title>Draft genome sequence of Weissella viridescens UCO-SMC3.</title>
        <authorList>
            <person name="Garcia-Cancino A."/>
            <person name="Espinoza-Monje M."/>
            <person name="Albarracin L."/>
            <person name="Garcia-Castillo V."/>
            <person name="Campos-Martin J."/>
            <person name="Nakano Y."/>
            <person name="Guitierrez-Zamorano C."/>
            <person name="Ikeda-Ohtsubo W."/>
            <person name="Morita H."/>
            <person name="Kitazawa H."/>
            <person name="Villena J."/>
        </authorList>
    </citation>
    <scope>NUCLEOTIDE SEQUENCE [LARGE SCALE GENOMIC DNA]</scope>
    <source>
        <strain evidence="2 3">UCO-SMC3</strain>
    </source>
</reference>
<dbReference type="PANTHER" id="PTHR43355">
    <property type="entry name" value="FLAVIN REDUCTASE (NADPH)"/>
    <property type="match status" value="1"/>
</dbReference>
<dbReference type="Pfam" id="PF13460">
    <property type="entry name" value="NAD_binding_10"/>
    <property type="match status" value="1"/>
</dbReference>
<proteinExistence type="predicted"/>
<accession>A0A3P2RC98</accession>
<dbReference type="SUPFAM" id="SSF51735">
    <property type="entry name" value="NAD(P)-binding Rossmann-fold domains"/>
    <property type="match status" value="1"/>
</dbReference>
<comment type="caution">
    <text evidence="2">The sequence shown here is derived from an EMBL/GenBank/DDBJ whole genome shotgun (WGS) entry which is preliminary data.</text>
</comment>
<dbReference type="PANTHER" id="PTHR43355:SF2">
    <property type="entry name" value="FLAVIN REDUCTASE (NADPH)"/>
    <property type="match status" value="1"/>
</dbReference>
<dbReference type="AlphaFoldDB" id="A0A3P2RC98"/>
<dbReference type="OrthoDB" id="9803892at2"/>
<dbReference type="Proteomes" id="UP000275836">
    <property type="component" value="Unassembled WGS sequence"/>
</dbReference>
<gene>
    <name evidence="2" type="ORF">D3P96_03050</name>
</gene>
<dbReference type="InterPro" id="IPR051606">
    <property type="entry name" value="Polyketide_Oxido-like"/>
</dbReference>
<evidence type="ECO:0000313" key="2">
    <source>
        <dbReference type="EMBL" id="RRG18277.1"/>
    </source>
</evidence>
<evidence type="ECO:0000313" key="3">
    <source>
        <dbReference type="Proteomes" id="UP000275836"/>
    </source>
</evidence>
<organism evidence="2 3">
    <name type="scientific">Weissella viridescens</name>
    <name type="common">Lactobacillus viridescens</name>
    <dbReference type="NCBI Taxonomy" id="1629"/>
    <lineage>
        <taxon>Bacteria</taxon>
        <taxon>Bacillati</taxon>
        <taxon>Bacillota</taxon>
        <taxon>Bacilli</taxon>
        <taxon>Lactobacillales</taxon>
        <taxon>Lactobacillaceae</taxon>
        <taxon>Weissella</taxon>
    </lineage>
</organism>
<protein>
    <submittedName>
        <fullName evidence="2">NAD-dependent epimerase/dehydratase family protein</fullName>
    </submittedName>
</protein>
<dbReference type="EMBL" id="RHGY01000002">
    <property type="protein sequence ID" value="RRG18277.1"/>
    <property type="molecule type" value="Genomic_DNA"/>
</dbReference>
<dbReference type="GO" id="GO:0004074">
    <property type="term" value="F:biliverdin reductase [NAD(P)H] activity"/>
    <property type="evidence" value="ECO:0007669"/>
    <property type="project" value="TreeGrafter"/>
</dbReference>
<feature type="domain" description="NAD(P)-binding" evidence="1">
    <location>
        <begin position="9"/>
        <end position="189"/>
    </location>
</feature>
<dbReference type="Gene3D" id="3.40.50.720">
    <property type="entry name" value="NAD(P)-binding Rossmann-like Domain"/>
    <property type="match status" value="1"/>
</dbReference>
<evidence type="ECO:0000259" key="1">
    <source>
        <dbReference type="Pfam" id="PF13460"/>
    </source>
</evidence>
<sequence>MMTNIAILGAAGRIGQLVRANLINQTDMNVTLVARSAEQRLKIHDDDRETFVSTDLDDVKLVAEALKGQDIVVLAVAPHPELAQAVIQAMHDAGISRLIVTGVLGVDDEVPGAFGAWNESMIGGELPELKAGYQALMASDLDVTYIRMTWLYDDATELTYVISQPGEPLPGVQVTREAVAAFITKQLAEGAQAYQNESIGIYEPGSEKFSKPTFY</sequence>